<gene>
    <name evidence="1" type="ORF">R69658_05410</name>
</gene>
<sequence>MTQFEELEAQVIAQRLIVQMLIDREGLTSADRAEMLVSARKELALNEFAAHQPFLQAIFDSFAKFLIPPTSTLPPWMTADPE</sequence>
<organism evidence="1 2">
    <name type="scientific">Paraburkholderia aspalathi</name>
    <dbReference type="NCBI Taxonomy" id="1324617"/>
    <lineage>
        <taxon>Bacteria</taxon>
        <taxon>Pseudomonadati</taxon>
        <taxon>Pseudomonadota</taxon>
        <taxon>Betaproteobacteria</taxon>
        <taxon>Burkholderiales</taxon>
        <taxon>Burkholderiaceae</taxon>
        <taxon>Paraburkholderia</taxon>
    </lineage>
</organism>
<evidence type="ECO:0000313" key="2">
    <source>
        <dbReference type="Proteomes" id="UP000674425"/>
    </source>
</evidence>
<reference evidence="1 2" key="1">
    <citation type="submission" date="2021-02" db="EMBL/GenBank/DDBJ databases">
        <authorList>
            <person name="Vanwijnsberghe S."/>
        </authorList>
    </citation>
    <scope>NUCLEOTIDE SEQUENCE [LARGE SCALE GENOMIC DNA]</scope>
    <source>
        <strain evidence="1 2">R-69658</strain>
    </source>
</reference>
<accession>A0ABM8SHY3</accession>
<name>A0ABM8SHY3_9BURK</name>
<dbReference type="EMBL" id="CAJNAU010000063">
    <property type="protein sequence ID" value="CAE6811171.1"/>
    <property type="molecule type" value="Genomic_DNA"/>
</dbReference>
<keyword evidence="2" id="KW-1185">Reference proteome</keyword>
<comment type="caution">
    <text evidence="1">The sequence shown here is derived from an EMBL/GenBank/DDBJ whole genome shotgun (WGS) entry which is preliminary data.</text>
</comment>
<dbReference type="Proteomes" id="UP000674425">
    <property type="component" value="Unassembled WGS sequence"/>
</dbReference>
<protein>
    <submittedName>
        <fullName evidence="1">Uncharacterized protein</fullName>
    </submittedName>
</protein>
<evidence type="ECO:0000313" key="1">
    <source>
        <dbReference type="EMBL" id="CAE6811171.1"/>
    </source>
</evidence>
<dbReference type="RefSeq" id="WP_200620889.1">
    <property type="nucleotide sequence ID" value="NZ_CAJNAU010000063.1"/>
</dbReference>
<proteinExistence type="predicted"/>